<gene>
    <name evidence="2" type="ORF">HPB52_004769</name>
</gene>
<evidence type="ECO:0000313" key="2">
    <source>
        <dbReference type="EMBL" id="KAH7935181.1"/>
    </source>
</evidence>
<keyword evidence="3" id="KW-1185">Reference proteome</keyword>
<feature type="region of interest" description="Disordered" evidence="1">
    <location>
        <begin position="172"/>
        <end position="193"/>
    </location>
</feature>
<dbReference type="VEuPathDB" id="VectorBase:RSAN_032249"/>
<comment type="caution">
    <text evidence="2">The sequence shown here is derived from an EMBL/GenBank/DDBJ whole genome shotgun (WGS) entry which is preliminary data.</text>
</comment>
<name>A0A9D4PC81_RHISA</name>
<reference evidence="2" key="1">
    <citation type="journal article" date="2020" name="Cell">
        <title>Large-Scale Comparative Analyses of Tick Genomes Elucidate Their Genetic Diversity and Vector Capacities.</title>
        <authorList>
            <consortium name="Tick Genome and Microbiome Consortium (TIGMIC)"/>
            <person name="Jia N."/>
            <person name="Wang J."/>
            <person name="Shi W."/>
            <person name="Du L."/>
            <person name="Sun Y."/>
            <person name="Zhan W."/>
            <person name="Jiang J.F."/>
            <person name="Wang Q."/>
            <person name="Zhang B."/>
            <person name="Ji P."/>
            <person name="Bell-Sakyi L."/>
            <person name="Cui X.M."/>
            <person name="Yuan T.T."/>
            <person name="Jiang B.G."/>
            <person name="Yang W.F."/>
            <person name="Lam T.T."/>
            <person name="Chang Q.C."/>
            <person name="Ding S.J."/>
            <person name="Wang X.J."/>
            <person name="Zhu J.G."/>
            <person name="Ruan X.D."/>
            <person name="Zhao L."/>
            <person name="Wei J.T."/>
            <person name="Ye R.Z."/>
            <person name="Que T.C."/>
            <person name="Du C.H."/>
            <person name="Zhou Y.H."/>
            <person name="Cheng J.X."/>
            <person name="Dai P.F."/>
            <person name="Guo W.B."/>
            <person name="Han X.H."/>
            <person name="Huang E.J."/>
            <person name="Li L.F."/>
            <person name="Wei W."/>
            <person name="Gao Y.C."/>
            <person name="Liu J.Z."/>
            <person name="Shao H.Z."/>
            <person name="Wang X."/>
            <person name="Wang C.C."/>
            <person name="Yang T.C."/>
            <person name="Huo Q.B."/>
            <person name="Li W."/>
            <person name="Chen H.Y."/>
            <person name="Chen S.E."/>
            <person name="Zhou L.G."/>
            <person name="Ni X.B."/>
            <person name="Tian J.H."/>
            <person name="Sheng Y."/>
            <person name="Liu T."/>
            <person name="Pan Y.S."/>
            <person name="Xia L.Y."/>
            <person name="Li J."/>
            <person name="Zhao F."/>
            <person name="Cao W.C."/>
        </authorList>
    </citation>
    <scope>NUCLEOTIDE SEQUENCE</scope>
    <source>
        <strain evidence="2">Rsan-2018</strain>
    </source>
</reference>
<evidence type="ECO:0000313" key="3">
    <source>
        <dbReference type="Proteomes" id="UP000821837"/>
    </source>
</evidence>
<feature type="region of interest" description="Disordered" evidence="1">
    <location>
        <begin position="109"/>
        <end position="132"/>
    </location>
</feature>
<accession>A0A9D4PC81</accession>
<proteinExistence type="predicted"/>
<organism evidence="2 3">
    <name type="scientific">Rhipicephalus sanguineus</name>
    <name type="common">Brown dog tick</name>
    <name type="synonym">Ixodes sanguineus</name>
    <dbReference type="NCBI Taxonomy" id="34632"/>
    <lineage>
        <taxon>Eukaryota</taxon>
        <taxon>Metazoa</taxon>
        <taxon>Ecdysozoa</taxon>
        <taxon>Arthropoda</taxon>
        <taxon>Chelicerata</taxon>
        <taxon>Arachnida</taxon>
        <taxon>Acari</taxon>
        <taxon>Parasitiformes</taxon>
        <taxon>Ixodida</taxon>
        <taxon>Ixodoidea</taxon>
        <taxon>Ixodidae</taxon>
        <taxon>Rhipicephalinae</taxon>
        <taxon>Rhipicephalus</taxon>
        <taxon>Rhipicephalus</taxon>
    </lineage>
</organism>
<dbReference type="EMBL" id="JABSTV010001255">
    <property type="protein sequence ID" value="KAH7935181.1"/>
    <property type="molecule type" value="Genomic_DNA"/>
</dbReference>
<dbReference type="Proteomes" id="UP000821837">
    <property type="component" value="Unassembled WGS sequence"/>
</dbReference>
<sequence length="341" mass="36599">MDKHEHGIVGRRDFSEMQRNKNKKTTYRGQRRAVAAAAILKTSFPSQDSKRECGTSTVAHMAAKHDRTVAAAAAAAAESQTESITYELASRPDPGLFARFFADKGYQKGRAVQDSDKTAAASSSSPTRGTWASDADWRAQISNLATHEKRTRKSAKMLLAQQALNRLRHWTSGHHHHHHAMTTDNGGSPLRQDLMDDAKSTEEAKTLLRRPREEDCSEAYSEDMSTLSSGGAGCAGGAAKASSSAGDLLLGLGPTHFKGISRRVQSSTAVAVKTQDAGHARASGDFCCPAASGGVFLPEGRALSAASSEETWSTTGKKGGHHFASSQRSIDGFFKRLVRKK</sequence>
<protein>
    <submittedName>
        <fullName evidence="2">Uncharacterized protein</fullName>
    </submittedName>
</protein>
<reference evidence="2" key="2">
    <citation type="submission" date="2021-09" db="EMBL/GenBank/DDBJ databases">
        <authorList>
            <person name="Jia N."/>
            <person name="Wang J."/>
            <person name="Shi W."/>
            <person name="Du L."/>
            <person name="Sun Y."/>
            <person name="Zhan W."/>
            <person name="Jiang J."/>
            <person name="Wang Q."/>
            <person name="Zhang B."/>
            <person name="Ji P."/>
            <person name="Sakyi L.B."/>
            <person name="Cui X."/>
            <person name="Yuan T."/>
            <person name="Jiang B."/>
            <person name="Yang W."/>
            <person name="Lam T.T.-Y."/>
            <person name="Chang Q."/>
            <person name="Ding S."/>
            <person name="Wang X."/>
            <person name="Zhu J."/>
            <person name="Ruan X."/>
            <person name="Zhao L."/>
            <person name="Wei J."/>
            <person name="Que T."/>
            <person name="Du C."/>
            <person name="Cheng J."/>
            <person name="Dai P."/>
            <person name="Han X."/>
            <person name="Huang E."/>
            <person name="Gao Y."/>
            <person name="Liu J."/>
            <person name="Shao H."/>
            <person name="Ye R."/>
            <person name="Li L."/>
            <person name="Wei W."/>
            <person name="Wang X."/>
            <person name="Wang C."/>
            <person name="Huo Q."/>
            <person name="Li W."/>
            <person name="Guo W."/>
            <person name="Chen H."/>
            <person name="Chen S."/>
            <person name="Zhou L."/>
            <person name="Zhou L."/>
            <person name="Ni X."/>
            <person name="Tian J."/>
            <person name="Zhou Y."/>
            <person name="Sheng Y."/>
            <person name="Liu T."/>
            <person name="Pan Y."/>
            <person name="Xia L."/>
            <person name="Li J."/>
            <person name="Zhao F."/>
            <person name="Cao W."/>
        </authorList>
    </citation>
    <scope>NUCLEOTIDE SEQUENCE</scope>
    <source>
        <strain evidence="2">Rsan-2018</strain>
        <tissue evidence="2">Larvae</tissue>
    </source>
</reference>
<dbReference type="VEuPathDB" id="VectorBase:RSAN_057913"/>
<evidence type="ECO:0000256" key="1">
    <source>
        <dbReference type="SAM" id="MobiDB-lite"/>
    </source>
</evidence>
<dbReference type="AlphaFoldDB" id="A0A9D4PC81"/>